<dbReference type="Gene3D" id="3.40.630.10">
    <property type="entry name" value="Zn peptidases"/>
    <property type="match status" value="1"/>
</dbReference>
<evidence type="ECO:0000256" key="1">
    <source>
        <dbReference type="ARBA" id="ARBA00006247"/>
    </source>
</evidence>
<dbReference type="Pfam" id="PF07687">
    <property type="entry name" value="M20_dimer"/>
    <property type="match status" value="1"/>
</dbReference>
<dbReference type="Proteomes" id="UP000094801">
    <property type="component" value="Unassembled WGS sequence"/>
</dbReference>
<dbReference type="SUPFAM" id="SSF53187">
    <property type="entry name" value="Zn-dependent exopeptidases"/>
    <property type="match status" value="1"/>
</dbReference>
<dbReference type="CDD" id="cd05672">
    <property type="entry name" value="M20_ACY1L2-like"/>
    <property type="match status" value="1"/>
</dbReference>
<evidence type="ECO:0000313" key="4">
    <source>
        <dbReference type="EMBL" id="ODV82938.1"/>
    </source>
</evidence>
<protein>
    <recommendedName>
        <fullName evidence="2">Peptidase M20 domain-containing protein 2</fullName>
    </recommendedName>
</protein>
<reference evidence="5" key="1">
    <citation type="submission" date="2016-04" db="EMBL/GenBank/DDBJ databases">
        <title>Comparative genomics of biotechnologically important yeasts.</title>
        <authorList>
            <consortium name="DOE Joint Genome Institute"/>
            <person name="Riley R."/>
            <person name="Haridas S."/>
            <person name="Wolfe K.H."/>
            <person name="Lopes M.R."/>
            <person name="Hittinger C.T."/>
            <person name="Goker M."/>
            <person name="Salamov A."/>
            <person name="Wisecaver J."/>
            <person name="Long T.M."/>
            <person name="Aerts A.L."/>
            <person name="Barry K."/>
            <person name="Choi C."/>
            <person name="Clum A."/>
            <person name="Coughlan A.Y."/>
            <person name="Deshpande S."/>
            <person name="Douglass A.P."/>
            <person name="Hanson S.J."/>
            <person name="Klenk H.-P."/>
            <person name="Labutti K."/>
            <person name="Lapidus A."/>
            <person name="Lindquist E."/>
            <person name="Lipzen A."/>
            <person name="Meier-Kolthoff J.P."/>
            <person name="Ohm R.A."/>
            <person name="Otillar R.P."/>
            <person name="Pangilinan J."/>
            <person name="Peng Y."/>
            <person name="Rokas A."/>
            <person name="Rosa C.A."/>
            <person name="Scheuner C."/>
            <person name="Sibirny A.A."/>
            <person name="Slot J.C."/>
            <person name="Stielow J.B."/>
            <person name="Sun H."/>
            <person name="Kurtzman C.P."/>
            <person name="Blackwell M."/>
            <person name="Grigoriev I.V."/>
            <person name="Jeffries T.W."/>
        </authorList>
    </citation>
    <scope>NUCLEOTIDE SEQUENCE [LARGE SCALE GENOMIC DNA]</scope>
    <source>
        <strain evidence="5">NRRL YB-2248</strain>
    </source>
</reference>
<dbReference type="InterPro" id="IPR052030">
    <property type="entry name" value="Peptidase_M20/M20A_hydrolases"/>
</dbReference>
<evidence type="ECO:0000313" key="5">
    <source>
        <dbReference type="Proteomes" id="UP000094801"/>
    </source>
</evidence>
<dbReference type="PIRSF" id="PIRSF037226">
    <property type="entry name" value="Amidohydrolase_ACY1L2_prd"/>
    <property type="match status" value="1"/>
</dbReference>
<dbReference type="SUPFAM" id="SSF55031">
    <property type="entry name" value="Bacterial exopeptidase dimerisation domain"/>
    <property type="match status" value="1"/>
</dbReference>
<dbReference type="PANTHER" id="PTHR30575">
    <property type="entry name" value="PEPTIDASE M20"/>
    <property type="match status" value="1"/>
</dbReference>
<comment type="similarity">
    <text evidence="1 2">Belongs to the peptidase M20A family.</text>
</comment>
<dbReference type="InterPro" id="IPR002933">
    <property type="entry name" value="Peptidase_M20"/>
</dbReference>
<dbReference type="OrthoDB" id="6119954at2759"/>
<organism evidence="4 5">
    <name type="scientific">[Candida] arabinofermentans NRRL YB-2248</name>
    <dbReference type="NCBI Taxonomy" id="983967"/>
    <lineage>
        <taxon>Eukaryota</taxon>
        <taxon>Fungi</taxon>
        <taxon>Dikarya</taxon>
        <taxon>Ascomycota</taxon>
        <taxon>Saccharomycotina</taxon>
        <taxon>Pichiomycetes</taxon>
        <taxon>Pichiales</taxon>
        <taxon>Pichiaceae</taxon>
        <taxon>Ogataea</taxon>
        <taxon>Ogataea/Candida clade</taxon>
    </lineage>
</organism>
<sequence length="427" mass="46767">MTKVTAVSKELIDYVKQEIAELSDELFEFQHEIWKNPQLNYEEVVAHDVMTAFMAKQEGWKVTKHAFGLDTSFLAEFSYKPEKNPTVISFNAEYDALPEIGHACGHNLIAVSSAAGAVSAALAMKKFDIPGTVKLFGTPAEEGGGGKIKMLNAGAYENVDCSLMAHPGNVEPTALMHTSAYTRMVVQYFGKEAHAAAYPWEGINALDAMVIAYNAVSVLRQQFMEGDIIQCNIEEGGVAPNIISAHTMGNFIVRAKTRSRLEELKAKAVDCIKAGAVATGCKFKVTWTMEYYDIISNEVMASSYRTFMNKYFGNDIPSIEQERITAVIGASSDQGNVSWTIPSIHPNFFVESVAGPHNPGFTENTKSQQAHLSALDTGMCLGFTGLELLLDSDLLAEVKAKFADDMVRYKPALNKGIDYSTPDLHLD</sequence>
<evidence type="ECO:0000256" key="2">
    <source>
        <dbReference type="PIRNR" id="PIRNR037226"/>
    </source>
</evidence>
<dbReference type="AlphaFoldDB" id="A0A1E4STW7"/>
<dbReference type="NCBIfam" id="TIGR01891">
    <property type="entry name" value="amidohydrolases"/>
    <property type="match status" value="1"/>
</dbReference>
<dbReference type="EMBL" id="KV453870">
    <property type="protein sequence ID" value="ODV82938.1"/>
    <property type="molecule type" value="Genomic_DNA"/>
</dbReference>
<keyword evidence="5" id="KW-1185">Reference proteome</keyword>
<proteinExistence type="inferred from homology"/>
<dbReference type="Gene3D" id="3.30.70.360">
    <property type="match status" value="1"/>
</dbReference>
<dbReference type="InterPro" id="IPR011650">
    <property type="entry name" value="Peptidase_M20_dimer"/>
</dbReference>
<dbReference type="InterPro" id="IPR017144">
    <property type="entry name" value="Xaa-Arg_dipeptidase"/>
</dbReference>
<gene>
    <name evidence="4" type="ORF">CANARDRAFT_25433</name>
</gene>
<dbReference type="Pfam" id="PF01546">
    <property type="entry name" value="Peptidase_M20"/>
    <property type="match status" value="1"/>
</dbReference>
<accession>A0A1E4STW7</accession>
<evidence type="ECO:0000259" key="3">
    <source>
        <dbReference type="Pfam" id="PF07687"/>
    </source>
</evidence>
<dbReference type="GO" id="GO:0016805">
    <property type="term" value="F:dipeptidase activity"/>
    <property type="evidence" value="ECO:0007669"/>
    <property type="project" value="InterPro"/>
</dbReference>
<feature type="domain" description="Peptidase M20 dimerisation" evidence="3">
    <location>
        <begin position="185"/>
        <end position="276"/>
    </location>
</feature>
<dbReference type="InterPro" id="IPR036264">
    <property type="entry name" value="Bact_exopeptidase_dim_dom"/>
</dbReference>
<dbReference type="STRING" id="983967.A0A1E4STW7"/>
<dbReference type="PANTHER" id="PTHR30575:SF4">
    <property type="entry name" value="PEPTIDASE M20 DOMAIN-CONTAINING PROTEIN 2"/>
    <property type="match status" value="1"/>
</dbReference>
<dbReference type="InterPro" id="IPR017439">
    <property type="entry name" value="Amidohydrolase"/>
</dbReference>
<dbReference type="FunFam" id="3.30.70.360:FF:000004">
    <property type="entry name" value="Peptidase M20 domain-containing protein 2"/>
    <property type="match status" value="1"/>
</dbReference>
<name>A0A1E4STW7_9ASCO</name>